<comment type="caution">
    <text evidence="2">The sequence shown here is derived from an EMBL/GenBank/DDBJ whole genome shotgun (WGS) entry which is preliminary data.</text>
</comment>
<dbReference type="GO" id="GO:0016747">
    <property type="term" value="F:acyltransferase activity, transferring groups other than amino-acyl groups"/>
    <property type="evidence" value="ECO:0007669"/>
    <property type="project" value="InterPro"/>
</dbReference>
<protein>
    <submittedName>
        <fullName evidence="2">N-acetyltransferase</fullName>
    </submittedName>
</protein>
<dbReference type="CDD" id="cd04301">
    <property type="entry name" value="NAT_SF"/>
    <property type="match status" value="1"/>
</dbReference>
<dbReference type="EMBL" id="DTDR01000140">
    <property type="protein sequence ID" value="HGK64093.1"/>
    <property type="molecule type" value="Genomic_DNA"/>
</dbReference>
<sequence length="208" mass="24466">MNKRELKVLELKKGLKISLYDDNKLLGEGFGEVEGSLGILYDVYVFKEYQKKGYGKIIVKEVFKELIKRFKVKDFLIRMVMKGGQKGNLLENVGMGIIAYKMGFLPQINPYELFSQENIKNIEIIPQKESYPAGYQISLQKAPYLLTAVILDPLSQRPQSQTFYYRFVSYKNFIQWFLENQIILGNVDYYLKEENKEKFYKYLEVNNV</sequence>
<reference evidence="2" key="1">
    <citation type="journal article" date="2020" name="mSystems">
        <title>Genome- and Community-Level Interaction Insights into Carbon Utilization and Element Cycling Functions of Hydrothermarchaeota in Hydrothermal Sediment.</title>
        <authorList>
            <person name="Zhou Z."/>
            <person name="Liu Y."/>
            <person name="Xu W."/>
            <person name="Pan J."/>
            <person name="Luo Z.H."/>
            <person name="Li M."/>
        </authorList>
    </citation>
    <scope>NUCLEOTIDE SEQUENCE [LARGE SCALE GENOMIC DNA]</scope>
    <source>
        <strain evidence="2">SpSt-697</strain>
    </source>
</reference>
<proteinExistence type="predicted"/>
<evidence type="ECO:0000313" key="2">
    <source>
        <dbReference type="EMBL" id="HGK64093.1"/>
    </source>
</evidence>
<feature type="domain" description="N-acetyltransferase" evidence="1">
    <location>
        <begin position="1"/>
        <end position="123"/>
    </location>
</feature>
<dbReference type="Gene3D" id="3.40.630.30">
    <property type="match status" value="1"/>
</dbReference>
<dbReference type="SUPFAM" id="SSF55729">
    <property type="entry name" value="Acyl-CoA N-acyltransferases (Nat)"/>
    <property type="match status" value="1"/>
</dbReference>
<dbReference type="AlphaFoldDB" id="A0A7V3ZVV1"/>
<keyword evidence="2" id="KW-0808">Transferase</keyword>
<evidence type="ECO:0000259" key="1">
    <source>
        <dbReference type="PROSITE" id="PS51186"/>
    </source>
</evidence>
<dbReference type="InterPro" id="IPR016181">
    <property type="entry name" value="Acyl_CoA_acyltransferase"/>
</dbReference>
<organism evidence="2">
    <name type="scientific">candidate division WOR-3 bacterium</name>
    <dbReference type="NCBI Taxonomy" id="2052148"/>
    <lineage>
        <taxon>Bacteria</taxon>
        <taxon>Bacteria division WOR-3</taxon>
    </lineage>
</organism>
<name>A0A7V3ZVV1_UNCW3</name>
<gene>
    <name evidence="2" type="ORF">ENU74_05840</name>
</gene>
<dbReference type="PROSITE" id="PS51186">
    <property type="entry name" value="GNAT"/>
    <property type="match status" value="1"/>
</dbReference>
<dbReference type="InterPro" id="IPR000182">
    <property type="entry name" value="GNAT_dom"/>
</dbReference>
<accession>A0A7V3ZVV1</accession>